<dbReference type="SFLD" id="SFLDG01065">
    <property type="entry name" value="anaerobic_coproporphyrinogen-I"/>
    <property type="match status" value="1"/>
</dbReference>
<accession>A0A2Z6B050</accession>
<keyword evidence="8 10" id="KW-0411">Iron-sulfur</keyword>
<dbReference type="RefSeq" id="WP_126379259.1">
    <property type="nucleotide sequence ID" value="NZ_AP017378.1"/>
</dbReference>
<keyword evidence="7 10" id="KW-0408">Iron</keyword>
<dbReference type="PANTHER" id="PTHR13932">
    <property type="entry name" value="COPROPORPHYRINIGEN III OXIDASE"/>
    <property type="match status" value="1"/>
</dbReference>
<dbReference type="InterPro" id="IPR007197">
    <property type="entry name" value="rSAM"/>
</dbReference>
<dbReference type="NCBIfam" id="TIGR00539">
    <property type="entry name" value="hemN_rel"/>
    <property type="match status" value="1"/>
</dbReference>
<dbReference type="InterPro" id="IPR004559">
    <property type="entry name" value="HemW-like"/>
</dbReference>
<organism evidence="12 13">
    <name type="scientific">Desulfovibrio ferrophilus</name>
    <dbReference type="NCBI Taxonomy" id="241368"/>
    <lineage>
        <taxon>Bacteria</taxon>
        <taxon>Pseudomonadati</taxon>
        <taxon>Thermodesulfobacteriota</taxon>
        <taxon>Desulfovibrionia</taxon>
        <taxon>Desulfovibrionales</taxon>
        <taxon>Desulfovibrionaceae</taxon>
        <taxon>Desulfovibrio</taxon>
    </lineage>
</organism>
<sequence length="387" mass="43857">MLLYVHVPFCRRKCTYCAFHSVIPKAGDMERYAGLLRKEAEHWGRALKRPTVTSVYLGGGTPSLLELPMLASVVSAIRRNFALKPDLEFTMEANPDSIMDMSYLYAMREMGINRLSIGVQSLHDNYLKTLGRPHTADQARGVVRLARDCGFTNISVDLIWGLPKQRLYTWMKELREVVLMRPDHLSCYGLTLEPGTPLEELSHKVDMEMAPDDDMAKMFLYGAEFLESEGYLQYEISNFARMGYTSRHNQGYWEGKNYLGLGPAAVSTIKHSRWENPHDLNDYAKAVDSGKLGRNREELDLRTRVREMVMLRLRTSKGLNLASYQKLAGVSFTKEFGPLVRALRQNELIRITGGYIRLSKAGMLVSDTILANLFSDEPSAPHPLPSP</sequence>
<name>A0A2Z6B050_9BACT</name>
<evidence type="ECO:0000256" key="8">
    <source>
        <dbReference type="ARBA" id="ARBA00023014"/>
    </source>
</evidence>
<dbReference type="SFLD" id="SFLDG01082">
    <property type="entry name" value="B12-binding_domain_containing"/>
    <property type="match status" value="1"/>
</dbReference>
<dbReference type="Gene3D" id="3.20.20.70">
    <property type="entry name" value="Aldolase class I"/>
    <property type="match status" value="1"/>
</dbReference>
<keyword evidence="13" id="KW-1185">Reference proteome</keyword>
<dbReference type="OrthoDB" id="9808022at2"/>
<evidence type="ECO:0000256" key="6">
    <source>
        <dbReference type="ARBA" id="ARBA00022723"/>
    </source>
</evidence>
<protein>
    <recommendedName>
        <fullName evidence="3 10">Heme chaperone HemW</fullName>
    </recommendedName>
</protein>
<comment type="similarity">
    <text evidence="2">Belongs to the anaerobic coproporphyrinogen-III oxidase family. HemW subfamily.</text>
</comment>
<dbReference type="EMBL" id="AP017378">
    <property type="protein sequence ID" value="BBD08830.1"/>
    <property type="molecule type" value="Genomic_DNA"/>
</dbReference>
<keyword evidence="6 10" id="KW-0479">Metal-binding</keyword>
<evidence type="ECO:0000256" key="1">
    <source>
        <dbReference type="ARBA" id="ARBA00001966"/>
    </source>
</evidence>
<dbReference type="SFLD" id="SFLDF00562">
    <property type="entry name" value="HemN-like__clustered_with_heat"/>
    <property type="match status" value="1"/>
</dbReference>
<evidence type="ECO:0000256" key="4">
    <source>
        <dbReference type="ARBA" id="ARBA00022617"/>
    </source>
</evidence>
<dbReference type="PANTHER" id="PTHR13932:SF5">
    <property type="entry name" value="RADICAL S-ADENOSYL METHIONINE DOMAIN-CONTAINING PROTEIN 1, MITOCHONDRIAL"/>
    <property type="match status" value="1"/>
</dbReference>
<dbReference type="InterPro" id="IPR006638">
    <property type="entry name" value="Elp3/MiaA/NifB-like_rSAM"/>
</dbReference>
<dbReference type="AlphaFoldDB" id="A0A2Z6B050"/>
<dbReference type="SMART" id="SM00729">
    <property type="entry name" value="Elp3"/>
    <property type="match status" value="1"/>
</dbReference>
<keyword evidence="10" id="KW-0004">4Fe-4S</keyword>
<comment type="cofactor">
    <cofactor evidence="1">
        <name>[4Fe-4S] cluster</name>
        <dbReference type="ChEBI" id="CHEBI:49883"/>
    </cofactor>
</comment>
<keyword evidence="9 10" id="KW-0143">Chaperone</keyword>
<keyword evidence="4 10" id="KW-0349">Heme</keyword>
<reference evidence="12 13" key="1">
    <citation type="journal article" date="2018" name="Sci. Adv.">
        <title>Multi-heme cytochromes provide a pathway for survival in energy-limited environments.</title>
        <authorList>
            <person name="Deng X."/>
            <person name="Dohmae N."/>
            <person name="Nealson K.H."/>
            <person name="Hashimoto K."/>
            <person name="Okamoto A."/>
        </authorList>
    </citation>
    <scope>NUCLEOTIDE SEQUENCE [LARGE SCALE GENOMIC DNA]</scope>
    <source>
        <strain evidence="12 13">IS5</strain>
    </source>
</reference>
<gene>
    <name evidence="12" type="ORF">DFE_2104</name>
</gene>
<dbReference type="GO" id="GO:0006779">
    <property type="term" value="P:porphyrin-containing compound biosynthetic process"/>
    <property type="evidence" value="ECO:0007669"/>
    <property type="project" value="InterPro"/>
</dbReference>
<dbReference type="SUPFAM" id="SSF102114">
    <property type="entry name" value="Radical SAM enzymes"/>
    <property type="match status" value="1"/>
</dbReference>
<dbReference type="GO" id="GO:0005737">
    <property type="term" value="C:cytoplasm"/>
    <property type="evidence" value="ECO:0007669"/>
    <property type="project" value="UniProtKB-SubCell"/>
</dbReference>
<dbReference type="PROSITE" id="PS51918">
    <property type="entry name" value="RADICAL_SAM"/>
    <property type="match status" value="1"/>
</dbReference>
<evidence type="ECO:0000313" key="12">
    <source>
        <dbReference type="EMBL" id="BBD08830.1"/>
    </source>
</evidence>
<dbReference type="SFLD" id="SFLDS00029">
    <property type="entry name" value="Radical_SAM"/>
    <property type="match status" value="1"/>
</dbReference>
<dbReference type="InterPro" id="IPR013785">
    <property type="entry name" value="Aldolase_TIM"/>
</dbReference>
<dbReference type="Pfam" id="PF04055">
    <property type="entry name" value="Radical_SAM"/>
    <property type="match status" value="1"/>
</dbReference>
<dbReference type="GO" id="GO:0046872">
    <property type="term" value="F:metal ion binding"/>
    <property type="evidence" value="ECO:0007669"/>
    <property type="project" value="UniProtKB-UniRule"/>
</dbReference>
<dbReference type="GO" id="GO:0004109">
    <property type="term" value="F:coproporphyrinogen oxidase activity"/>
    <property type="evidence" value="ECO:0007669"/>
    <property type="project" value="InterPro"/>
</dbReference>
<dbReference type="Proteomes" id="UP000269883">
    <property type="component" value="Chromosome"/>
</dbReference>
<evidence type="ECO:0000256" key="7">
    <source>
        <dbReference type="ARBA" id="ARBA00023004"/>
    </source>
</evidence>
<dbReference type="InterPro" id="IPR034505">
    <property type="entry name" value="Coproporphyrinogen-III_oxidase"/>
</dbReference>
<evidence type="ECO:0000259" key="11">
    <source>
        <dbReference type="PROSITE" id="PS51918"/>
    </source>
</evidence>
<evidence type="ECO:0000256" key="2">
    <source>
        <dbReference type="ARBA" id="ARBA00006100"/>
    </source>
</evidence>
<comment type="subcellular location">
    <subcellularLocation>
        <location evidence="10">Cytoplasm</location>
    </subcellularLocation>
</comment>
<dbReference type="SFLD" id="SFLDF00288">
    <property type="entry name" value="HemN-like__clustered_with_nucl"/>
    <property type="match status" value="1"/>
</dbReference>
<dbReference type="InterPro" id="IPR058240">
    <property type="entry name" value="rSAM_sf"/>
</dbReference>
<dbReference type="Pfam" id="PF06969">
    <property type="entry name" value="HemN_C"/>
    <property type="match status" value="1"/>
</dbReference>
<evidence type="ECO:0000256" key="10">
    <source>
        <dbReference type="RuleBase" id="RU364116"/>
    </source>
</evidence>
<evidence type="ECO:0000256" key="9">
    <source>
        <dbReference type="ARBA" id="ARBA00023186"/>
    </source>
</evidence>
<dbReference type="KEGG" id="dfl:DFE_2104"/>
<dbReference type="InterPro" id="IPR010723">
    <property type="entry name" value="HemN_C"/>
</dbReference>
<comment type="function">
    <text evidence="10">Probably acts as a heme chaperone, transferring heme to an unknown acceptor. Binds one molecule of heme per monomer, possibly covalently. Binds 1 [4Fe-4S] cluster. The cluster is coordinated with 3 cysteines and an exchangeable S-adenosyl-L-methionine.</text>
</comment>
<keyword evidence="10" id="KW-0963">Cytoplasm</keyword>
<dbReference type="CDD" id="cd01335">
    <property type="entry name" value="Radical_SAM"/>
    <property type="match status" value="1"/>
</dbReference>
<keyword evidence="5 10" id="KW-0949">S-adenosyl-L-methionine</keyword>
<proteinExistence type="inferred from homology"/>
<feature type="domain" description="Radical SAM core" evidence="11">
    <location>
        <begin position="1"/>
        <end position="229"/>
    </location>
</feature>
<evidence type="ECO:0000313" key="13">
    <source>
        <dbReference type="Proteomes" id="UP000269883"/>
    </source>
</evidence>
<evidence type="ECO:0000256" key="3">
    <source>
        <dbReference type="ARBA" id="ARBA00017228"/>
    </source>
</evidence>
<evidence type="ECO:0000256" key="5">
    <source>
        <dbReference type="ARBA" id="ARBA00022691"/>
    </source>
</evidence>
<dbReference type="GO" id="GO:0051539">
    <property type="term" value="F:4 iron, 4 sulfur cluster binding"/>
    <property type="evidence" value="ECO:0007669"/>
    <property type="project" value="UniProtKB-UniRule"/>
</dbReference>